<protein>
    <submittedName>
        <fullName evidence="1">Uncharacterized protein</fullName>
    </submittedName>
</protein>
<name>A0A4S8JEH8_MUSBA</name>
<reference evidence="1 2" key="1">
    <citation type="journal article" date="2019" name="Nat. Plants">
        <title>Genome sequencing of Musa balbisiana reveals subgenome evolution and function divergence in polyploid bananas.</title>
        <authorList>
            <person name="Yao X."/>
        </authorList>
    </citation>
    <scope>NUCLEOTIDE SEQUENCE [LARGE SCALE GENOMIC DNA]</scope>
    <source>
        <strain evidence="2">cv. DH-PKW</strain>
        <tissue evidence="1">Leaves</tissue>
    </source>
</reference>
<sequence>MALQLMVRKPLSSNLEERTPIEFQGGRSSKEINPKLRIYKAIHQLSIVAQSNSHNCLKDHYRIPPSSPPPRIILGSPRELQQVLGWKGKRRMLAELQFCLAAVIRKTLLCWMNI</sequence>
<proteinExistence type="predicted"/>
<dbReference type="Proteomes" id="UP000317650">
    <property type="component" value="Chromosome 7"/>
</dbReference>
<comment type="caution">
    <text evidence="1">The sequence shown here is derived from an EMBL/GenBank/DDBJ whole genome shotgun (WGS) entry which is preliminary data.</text>
</comment>
<dbReference type="EMBL" id="PYDT01000005">
    <property type="protein sequence ID" value="THU60303.1"/>
    <property type="molecule type" value="Genomic_DNA"/>
</dbReference>
<dbReference type="AlphaFoldDB" id="A0A4S8JEH8"/>
<evidence type="ECO:0000313" key="2">
    <source>
        <dbReference type="Proteomes" id="UP000317650"/>
    </source>
</evidence>
<keyword evidence="2" id="KW-1185">Reference proteome</keyword>
<gene>
    <name evidence="1" type="ORF">C4D60_Mb07t11210</name>
</gene>
<accession>A0A4S8JEH8</accession>
<evidence type="ECO:0000313" key="1">
    <source>
        <dbReference type="EMBL" id="THU60303.1"/>
    </source>
</evidence>
<organism evidence="1 2">
    <name type="scientific">Musa balbisiana</name>
    <name type="common">Banana</name>
    <dbReference type="NCBI Taxonomy" id="52838"/>
    <lineage>
        <taxon>Eukaryota</taxon>
        <taxon>Viridiplantae</taxon>
        <taxon>Streptophyta</taxon>
        <taxon>Embryophyta</taxon>
        <taxon>Tracheophyta</taxon>
        <taxon>Spermatophyta</taxon>
        <taxon>Magnoliopsida</taxon>
        <taxon>Liliopsida</taxon>
        <taxon>Zingiberales</taxon>
        <taxon>Musaceae</taxon>
        <taxon>Musa</taxon>
    </lineage>
</organism>